<organism evidence="2 3">
    <name type="scientific">Roseomonas mucosa</name>
    <dbReference type="NCBI Taxonomy" id="207340"/>
    <lineage>
        <taxon>Bacteria</taxon>
        <taxon>Pseudomonadati</taxon>
        <taxon>Pseudomonadota</taxon>
        <taxon>Alphaproteobacteria</taxon>
        <taxon>Acetobacterales</taxon>
        <taxon>Roseomonadaceae</taxon>
        <taxon>Roseomonas</taxon>
    </lineage>
</organism>
<dbReference type="RefSeq" id="WP_058389686.1">
    <property type="nucleotide sequence ID" value="NZ_CP025063.1"/>
</dbReference>
<evidence type="ECO:0000313" key="2">
    <source>
        <dbReference type="EMBL" id="ONH81713.1"/>
    </source>
</evidence>
<gene>
    <name evidence="2" type="ORF">APZ41_018415</name>
</gene>
<dbReference type="AlphaFoldDB" id="A0A1S8D077"/>
<evidence type="ECO:0000313" key="3">
    <source>
        <dbReference type="Proteomes" id="UP000054844"/>
    </source>
</evidence>
<proteinExistence type="predicted"/>
<name>A0A1S8D077_9PROT</name>
<dbReference type="GO" id="GO:0016757">
    <property type="term" value="F:glycosyltransferase activity"/>
    <property type="evidence" value="ECO:0007669"/>
    <property type="project" value="InterPro"/>
</dbReference>
<dbReference type="InterPro" id="IPR050194">
    <property type="entry name" value="Glycosyltransferase_grp1"/>
</dbReference>
<dbReference type="Proteomes" id="UP000054844">
    <property type="component" value="Unassembled WGS sequence"/>
</dbReference>
<evidence type="ECO:0000259" key="1">
    <source>
        <dbReference type="Pfam" id="PF00534"/>
    </source>
</evidence>
<sequence>MLDTLTTSPSAHKQDSSALSVVSIAHAAVSRSMGRLRYEPLAGRAELDLTLVVPSRWHEYGRNMVAEAPLPGLRIRTEAIRLPKAGPAKWYLHHYPRFGQILEDAAPDVIHLWEEPWSLVALQAARWRERHRPDAALVIETDQNIQRQLPPPFEQIRRHVLSQTDLLICRTKEALAVSQACGYRGRSEIVEYGIDTATFHPQDRAAARAALGVNGLLLGYVGRLVPEKGLLDVVEGMARSGVEATLLLLGEGPERDAIQTRAAQLGVAVRFFPPAAPAGVATFMASLDALVLMSRTTATWKEQFGRVIMEAHGCGIPVIGSSSGSIPGVVGRGGWIVEEGSADAFGRTLRRVSLDPNLLLKAGRDGHQDAMERFTYGAVADGLVRAWQGASESRCRR</sequence>
<keyword evidence="3" id="KW-1185">Reference proteome</keyword>
<dbReference type="PANTHER" id="PTHR45947:SF3">
    <property type="entry name" value="SULFOQUINOVOSYL TRANSFERASE SQD2"/>
    <property type="match status" value="1"/>
</dbReference>
<dbReference type="Pfam" id="PF00534">
    <property type="entry name" value="Glycos_transf_1"/>
    <property type="match status" value="1"/>
</dbReference>
<dbReference type="Gene3D" id="3.40.50.2000">
    <property type="entry name" value="Glycogen Phosphorylase B"/>
    <property type="match status" value="2"/>
</dbReference>
<reference evidence="2" key="1">
    <citation type="submission" date="2016-12" db="EMBL/GenBank/DDBJ databases">
        <title>Draft genome sequence of Roseomonas mucosa strain AU37, isolated from a peripheral intravenous catheter.</title>
        <authorList>
            <person name="Choudhury M.A."/>
            <person name="Sidjabat H.E."/>
            <person name="Wailan A.M."/>
            <person name="Zhang L."/>
            <person name="Marsh N.M."/>
            <person name="Rickard C.M."/>
            <person name="Davies M."/>
            <person name="Mcmillan D.J."/>
        </authorList>
    </citation>
    <scope>NUCLEOTIDE SEQUENCE [LARGE SCALE GENOMIC DNA]</scope>
    <source>
        <strain evidence="2">AU37</strain>
    </source>
</reference>
<feature type="domain" description="Glycosyl transferase family 1" evidence="1">
    <location>
        <begin position="215"/>
        <end position="365"/>
    </location>
</feature>
<dbReference type="EMBL" id="LLWF02000096">
    <property type="protein sequence ID" value="ONH81713.1"/>
    <property type="molecule type" value="Genomic_DNA"/>
</dbReference>
<dbReference type="OrthoDB" id="503550at2"/>
<dbReference type="PANTHER" id="PTHR45947">
    <property type="entry name" value="SULFOQUINOVOSYL TRANSFERASE SQD2"/>
    <property type="match status" value="1"/>
</dbReference>
<accession>A0A1S8D077</accession>
<protein>
    <recommendedName>
        <fullName evidence="1">Glycosyl transferase family 1 domain-containing protein</fullName>
    </recommendedName>
</protein>
<dbReference type="SUPFAM" id="SSF53756">
    <property type="entry name" value="UDP-Glycosyltransferase/glycogen phosphorylase"/>
    <property type="match status" value="1"/>
</dbReference>
<dbReference type="InterPro" id="IPR001296">
    <property type="entry name" value="Glyco_trans_1"/>
</dbReference>
<comment type="caution">
    <text evidence="2">The sequence shown here is derived from an EMBL/GenBank/DDBJ whole genome shotgun (WGS) entry which is preliminary data.</text>
</comment>
<dbReference type="STRING" id="207340.APZ41_018415"/>